<evidence type="ECO:0000313" key="1">
    <source>
        <dbReference type="EMBL" id="TPE53784.1"/>
    </source>
</evidence>
<proteinExistence type="predicted"/>
<comment type="caution">
    <text evidence="1">The sequence shown here is derived from an EMBL/GenBank/DDBJ whole genome shotgun (WGS) entry which is preliminary data.</text>
</comment>
<keyword evidence="2" id="KW-1185">Reference proteome</keyword>
<dbReference type="OrthoDB" id="9931111at2"/>
<organism evidence="1 2">
    <name type="scientific">Amaricoccus solimangrovi</name>
    <dbReference type="NCBI Taxonomy" id="2589815"/>
    <lineage>
        <taxon>Bacteria</taxon>
        <taxon>Pseudomonadati</taxon>
        <taxon>Pseudomonadota</taxon>
        <taxon>Alphaproteobacteria</taxon>
        <taxon>Rhodobacterales</taxon>
        <taxon>Paracoccaceae</taxon>
        <taxon>Amaricoccus</taxon>
    </lineage>
</organism>
<evidence type="ECO:0000313" key="2">
    <source>
        <dbReference type="Proteomes" id="UP000319255"/>
    </source>
</evidence>
<dbReference type="EMBL" id="VFRP01000001">
    <property type="protein sequence ID" value="TPE53784.1"/>
    <property type="molecule type" value="Genomic_DNA"/>
</dbReference>
<accession>A0A501WZC7</accession>
<dbReference type="AlphaFoldDB" id="A0A501WZC7"/>
<protein>
    <submittedName>
        <fullName evidence="1">Uncharacterized protein</fullName>
    </submittedName>
</protein>
<dbReference type="RefSeq" id="WP_140452363.1">
    <property type="nucleotide sequence ID" value="NZ_VFRP01000001.1"/>
</dbReference>
<reference evidence="1 2" key="1">
    <citation type="submission" date="2019-06" db="EMBL/GenBank/DDBJ databases">
        <title>A novel bacterium of genus Amaricoccus, isolated from marine sediment.</title>
        <authorList>
            <person name="Huang H."/>
            <person name="Mo K."/>
            <person name="Hu Y."/>
        </authorList>
    </citation>
    <scope>NUCLEOTIDE SEQUENCE [LARGE SCALE GENOMIC DNA]</scope>
    <source>
        <strain evidence="1 2">HB172011</strain>
    </source>
</reference>
<sequence>MPETPSRDLPSAERLARFLANPALLARLAREAEGDDPIDWGGLTLDHGAAYELMASQIAEMFRAYEAQGLDHDEQLLLALGTIVKLATESFVLNQRLLARR</sequence>
<gene>
    <name evidence="1" type="ORF">FJM51_01685</name>
</gene>
<name>A0A501WZC7_9RHOB</name>
<dbReference type="Proteomes" id="UP000319255">
    <property type="component" value="Unassembled WGS sequence"/>
</dbReference>